<dbReference type="InterPro" id="IPR051680">
    <property type="entry name" value="ATP-dep_Glu-Cys_Ligase-2"/>
</dbReference>
<keyword evidence="3" id="KW-1185">Reference proteome</keyword>
<evidence type="ECO:0000259" key="1">
    <source>
        <dbReference type="Pfam" id="PF04168"/>
    </source>
</evidence>
<dbReference type="Pfam" id="PF04168">
    <property type="entry name" value="Alpha-E"/>
    <property type="match status" value="1"/>
</dbReference>
<organism evidence="2 3">
    <name type="scientific">Leeia speluncae</name>
    <dbReference type="NCBI Taxonomy" id="2884804"/>
    <lineage>
        <taxon>Bacteria</taxon>
        <taxon>Pseudomonadati</taxon>
        <taxon>Pseudomonadota</taxon>
        <taxon>Betaproteobacteria</taxon>
        <taxon>Neisseriales</taxon>
        <taxon>Leeiaceae</taxon>
        <taxon>Leeia</taxon>
    </lineage>
</organism>
<dbReference type="PANTHER" id="PTHR34595:SF7">
    <property type="entry name" value="SLL1039 PROTEIN"/>
    <property type="match status" value="1"/>
</dbReference>
<dbReference type="Proteomes" id="UP001165395">
    <property type="component" value="Unassembled WGS sequence"/>
</dbReference>
<dbReference type="PANTHER" id="PTHR34595">
    <property type="entry name" value="BLR5612 PROTEIN"/>
    <property type="match status" value="1"/>
</dbReference>
<protein>
    <submittedName>
        <fullName evidence="2">Alpha-E domain-containing protein</fullName>
    </submittedName>
</protein>
<gene>
    <name evidence="2" type="ORF">LIN78_11420</name>
</gene>
<feature type="domain" description="DUF403" evidence="1">
    <location>
        <begin position="1"/>
        <end position="305"/>
    </location>
</feature>
<evidence type="ECO:0000313" key="2">
    <source>
        <dbReference type="EMBL" id="MCB6184156.1"/>
    </source>
</evidence>
<reference evidence="2" key="1">
    <citation type="submission" date="2021-10" db="EMBL/GenBank/DDBJ databases">
        <title>The complete genome sequence of Leeia sp. TBRC 13508.</title>
        <authorList>
            <person name="Charoenyingcharoen P."/>
            <person name="Yukphan P."/>
        </authorList>
    </citation>
    <scope>NUCLEOTIDE SEQUENCE</scope>
    <source>
        <strain evidence="2">TBRC 13508</strain>
    </source>
</reference>
<name>A0ABS8D7H4_9NEIS</name>
<dbReference type="RefSeq" id="WP_227180959.1">
    <property type="nucleotide sequence ID" value="NZ_JAJBZT010000005.1"/>
</dbReference>
<sequence length="308" mass="35009">MLSRTASHLYWMARYLERAANLSRLLDVCFTLSLLNNKSGQAVIELSAPLVTTGSMPQFLEKYPAVTQAALLDFLVWDQENPVSIMACLKYARENAHAVRGRISADMWETINATWLEAKKLSSQKSIAPKYFFEWVKERIHLFSGVMMATILRNQAHAFILLGNFLERADNTARILMVNAPLLEEGSEVTQDFYHWSSLLQSLSAFQSYHELYTEEITPATVSELLILEKDMPRSLHACVRVMQSTFNQIKGDNGRKAKRRVAELSVKLSHTTIQEIFETGLQTWLDDFVTDTQEVGALIHNAYLDSV</sequence>
<comment type="caution">
    <text evidence="2">The sequence shown here is derived from an EMBL/GenBank/DDBJ whole genome shotgun (WGS) entry which is preliminary data.</text>
</comment>
<proteinExistence type="predicted"/>
<dbReference type="EMBL" id="JAJBZT010000005">
    <property type="protein sequence ID" value="MCB6184156.1"/>
    <property type="molecule type" value="Genomic_DNA"/>
</dbReference>
<accession>A0ABS8D7H4</accession>
<evidence type="ECO:0000313" key="3">
    <source>
        <dbReference type="Proteomes" id="UP001165395"/>
    </source>
</evidence>
<dbReference type="InterPro" id="IPR007296">
    <property type="entry name" value="DUF403"/>
</dbReference>